<sequence>MPIRLDDLYHEFFTPLELAELKSSIEDNHKILIDHLSKEDRKSVLRIIDALEMICNYQTKSSFIQGFKLGFELTTELQTYDTHSSEIDSQNCGYSFMPMEVQKNEEKN</sequence>
<reference evidence="1" key="1">
    <citation type="submission" date="2016-04" db="EMBL/GenBank/DDBJ databases">
        <authorList>
            <person name="Evans L.H."/>
            <person name="Alamgir A."/>
            <person name="Owens N."/>
            <person name="Weber N.D."/>
            <person name="Virtaneva K."/>
            <person name="Barbian K."/>
            <person name="Babar A."/>
            <person name="Rosenke K."/>
        </authorList>
    </citation>
    <scope>NUCLEOTIDE SEQUENCE</scope>
    <source>
        <strain evidence="1">86</strain>
    </source>
</reference>
<organism evidence="1">
    <name type="scientific">uncultured Eubacteriales bacterium</name>
    <dbReference type="NCBI Taxonomy" id="172733"/>
    <lineage>
        <taxon>Bacteria</taxon>
        <taxon>Bacillati</taxon>
        <taxon>Bacillota</taxon>
        <taxon>Clostridia</taxon>
        <taxon>Eubacteriales</taxon>
        <taxon>environmental samples</taxon>
    </lineage>
</organism>
<evidence type="ECO:0000313" key="1">
    <source>
        <dbReference type="EMBL" id="SBW10106.1"/>
    </source>
</evidence>
<dbReference type="AlphaFoldDB" id="A0A212KEG9"/>
<accession>A0A212KEG9</accession>
<gene>
    <name evidence="1" type="ORF">KL86CLO1_12840</name>
</gene>
<dbReference type="InterPro" id="IPR049215">
    <property type="entry name" value="DUF6809"/>
</dbReference>
<name>A0A212KEG9_9FIRM</name>
<protein>
    <submittedName>
        <fullName evidence="1">Uncharacterized protein</fullName>
    </submittedName>
</protein>
<dbReference type="EMBL" id="FLUN01000001">
    <property type="protein sequence ID" value="SBW10106.1"/>
    <property type="molecule type" value="Genomic_DNA"/>
</dbReference>
<proteinExistence type="predicted"/>
<dbReference type="Pfam" id="PF20648">
    <property type="entry name" value="DUF6809"/>
    <property type="match status" value="1"/>
</dbReference>